<comment type="similarity">
    <text evidence="2 10 11">Belongs to the GrpE family.</text>
</comment>
<comment type="subunit">
    <text evidence="3 10">Homodimer.</text>
</comment>
<evidence type="ECO:0000256" key="5">
    <source>
        <dbReference type="ARBA" id="ARBA00023016"/>
    </source>
</evidence>
<dbReference type="CDD" id="cd00446">
    <property type="entry name" value="GrpE"/>
    <property type="match status" value="1"/>
</dbReference>
<feature type="coiled-coil region" evidence="12">
    <location>
        <begin position="86"/>
        <end position="113"/>
    </location>
</feature>
<gene>
    <name evidence="10" type="primary">grpE</name>
    <name evidence="15" type="ORF">BECKFM1743A_GA0114220_107972</name>
    <name evidence="16" type="ORF">BECKFM1743B_GA0114221_107932</name>
    <name evidence="14" type="ORF">BECKFM1743C_GA0114222_107902</name>
</gene>
<dbReference type="GO" id="GO:0005829">
    <property type="term" value="C:cytosol"/>
    <property type="evidence" value="ECO:0007669"/>
    <property type="project" value="TreeGrafter"/>
</dbReference>
<reference evidence="14" key="1">
    <citation type="submission" date="2019-02" db="EMBL/GenBank/DDBJ databases">
        <authorList>
            <person name="Gruber-Vodicka R. H."/>
            <person name="Seah K. B. B."/>
        </authorList>
    </citation>
    <scope>NUCLEOTIDE SEQUENCE</scope>
    <source>
        <strain evidence="15">BECK_BZ163</strain>
        <strain evidence="16">BECK_BZ164</strain>
        <strain evidence="14">BECK_BZ165</strain>
    </source>
</reference>
<feature type="region of interest" description="Disordered" evidence="13">
    <location>
        <begin position="1"/>
        <end position="81"/>
    </location>
</feature>
<dbReference type="Gene3D" id="3.90.20.20">
    <property type="match status" value="1"/>
</dbReference>
<dbReference type="GO" id="GO:0051087">
    <property type="term" value="F:protein-folding chaperone binding"/>
    <property type="evidence" value="ECO:0007669"/>
    <property type="project" value="InterPro"/>
</dbReference>
<evidence type="ECO:0000256" key="9">
    <source>
        <dbReference type="ARBA" id="ARBA00076414"/>
    </source>
</evidence>
<dbReference type="GO" id="GO:0042803">
    <property type="term" value="F:protein homodimerization activity"/>
    <property type="evidence" value="ECO:0007669"/>
    <property type="project" value="InterPro"/>
</dbReference>
<keyword evidence="4 10" id="KW-0963">Cytoplasm</keyword>
<keyword evidence="12" id="KW-0175">Coiled coil</keyword>
<organism evidence="14">
    <name type="scientific">Candidatus Kentrum sp. FM</name>
    <dbReference type="NCBI Taxonomy" id="2126340"/>
    <lineage>
        <taxon>Bacteria</taxon>
        <taxon>Pseudomonadati</taxon>
        <taxon>Pseudomonadota</taxon>
        <taxon>Gammaproteobacteria</taxon>
        <taxon>Candidatus Kentrum</taxon>
    </lineage>
</organism>
<dbReference type="Gene3D" id="2.30.22.10">
    <property type="entry name" value="Head domain of nucleotide exchange factor GrpE"/>
    <property type="match status" value="1"/>
</dbReference>
<name>A0A450TY44_9GAMM</name>
<dbReference type="HAMAP" id="MF_01151">
    <property type="entry name" value="GrpE"/>
    <property type="match status" value="1"/>
</dbReference>
<evidence type="ECO:0000256" key="2">
    <source>
        <dbReference type="ARBA" id="ARBA00009054"/>
    </source>
</evidence>
<evidence type="ECO:0000256" key="6">
    <source>
        <dbReference type="ARBA" id="ARBA00023186"/>
    </source>
</evidence>
<dbReference type="SUPFAM" id="SSF51064">
    <property type="entry name" value="Head domain of nucleotide exchange factor GrpE"/>
    <property type="match status" value="1"/>
</dbReference>
<dbReference type="GO" id="GO:0051082">
    <property type="term" value="F:unfolded protein binding"/>
    <property type="evidence" value="ECO:0007669"/>
    <property type="project" value="TreeGrafter"/>
</dbReference>
<dbReference type="AlphaFoldDB" id="A0A450TY44"/>
<evidence type="ECO:0000313" key="14">
    <source>
        <dbReference type="EMBL" id="VFJ74445.1"/>
    </source>
</evidence>
<dbReference type="InterPro" id="IPR013805">
    <property type="entry name" value="GrpE_CC"/>
</dbReference>
<dbReference type="FunFam" id="2.30.22.10:FF:000001">
    <property type="entry name" value="Protein GrpE"/>
    <property type="match status" value="1"/>
</dbReference>
<evidence type="ECO:0000256" key="1">
    <source>
        <dbReference type="ARBA" id="ARBA00004496"/>
    </source>
</evidence>
<accession>A0A450TY44</accession>
<dbReference type="PANTHER" id="PTHR21237:SF23">
    <property type="entry name" value="GRPE PROTEIN HOMOLOG, MITOCHONDRIAL"/>
    <property type="match status" value="1"/>
</dbReference>
<feature type="compositionally biased region" description="Basic and acidic residues" evidence="13">
    <location>
        <begin position="7"/>
        <end position="34"/>
    </location>
</feature>
<keyword evidence="6 10" id="KW-0143">Chaperone</keyword>
<dbReference type="EMBL" id="CAADFL010000793">
    <property type="protein sequence ID" value="VFK21538.1"/>
    <property type="molecule type" value="Genomic_DNA"/>
</dbReference>
<evidence type="ECO:0000256" key="12">
    <source>
        <dbReference type="SAM" id="Coils"/>
    </source>
</evidence>
<evidence type="ECO:0000313" key="16">
    <source>
        <dbReference type="EMBL" id="VFK21538.1"/>
    </source>
</evidence>
<dbReference type="SUPFAM" id="SSF58014">
    <property type="entry name" value="Coiled-coil domain of nucleotide exchange factor GrpE"/>
    <property type="match status" value="1"/>
</dbReference>
<evidence type="ECO:0000256" key="11">
    <source>
        <dbReference type="RuleBase" id="RU004478"/>
    </source>
</evidence>
<evidence type="ECO:0000256" key="13">
    <source>
        <dbReference type="SAM" id="MobiDB-lite"/>
    </source>
</evidence>
<feature type="compositionally biased region" description="Low complexity" evidence="13">
    <location>
        <begin position="35"/>
        <end position="48"/>
    </location>
</feature>
<evidence type="ECO:0000256" key="10">
    <source>
        <dbReference type="HAMAP-Rule" id="MF_01151"/>
    </source>
</evidence>
<keyword evidence="5 10" id="KW-0346">Stress response</keyword>
<dbReference type="PANTHER" id="PTHR21237">
    <property type="entry name" value="GRPE PROTEIN"/>
    <property type="match status" value="1"/>
</dbReference>
<evidence type="ECO:0000256" key="4">
    <source>
        <dbReference type="ARBA" id="ARBA00022490"/>
    </source>
</evidence>
<evidence type="ECO:0000256" key="8">
    <source>
        <dbReference type="ARBA" id="ARBA00072274"/>
    </source>
</evidence>
<comment type="function">
    <text evidence="7 10">Participates actively in the response to hyperosmotic and heat shock by preventing the aggregation of stress-denatured proteins, in association with DnaK and GrpE. It is the nucleotide exchange factor for DnaK and may function as a thermosensor. Unfolded proteins bind initially to DnaJ; upon interaction with the DnaJ-bound protein, DnaK hydrolyzes its bound ATP, resulting in the formation of a stable complex. GrpE releases ADP from DnaK; ATP binding to DnaK triggers the release of the substrate protein, thus completing the reaction cycle. Several rounds of ATP-dependent interactions between DnaJ, DnaK and GrpE are required for fully efficient folding.</text>
</comment>
<dbReference type="Pfam" id="PF01025">
    <property type="entry name" value="GrpE"/>
    <property type="match status" value="1"/>
</dbReference>
<dbReference type="NCBIfam" id="NF010748">
    <property type="entry name" value="PRK14150.1"/>
    <property type="match status" value="1"/>
</dbReference>
<dbReference type="GO" id="GO:0000774">
    <property type="term" value="F:adenyl-nucleotide exchange factor activity"/>
    <property type="evidence" value="ECO:0007669"/>
    <property type="project" value="InterPro"/>
</dbReference>
<dbReference type="InterPro" id="IPR000740">
    <property type="entry name" value="GrpE"/>
</dbReference>
<dbReference type="GO" id="GO:0006457">
    <property type="term" value="P:protein folding"/>
    <property type="evidence" value="ECO:0007669"/>
    <property type="project" value="InterPro"/>
</dbReference>
<proteinExistence type="inferred from homology"/>
<evidence type="ECO:0000256" key="7">
    <source>
        <dbReference type="ARBA" id="ARBA00053401"/>
    </source>
</evidence>
<dbReference type="PRINTS" id="PR00773">
    <property type="entry name" value="GRPEPROTEIN"/>
</dbReference>
<protein>
    <recommendedName>
        <fullName evidence="8 10">Protein GrpE</fullName>
    </recommendedName>
    <alternativeName>
        <fullName evidence="9 10">HSP-70 cofactor</fullName>
    </alternativeName>
</protein>
<evidence type="ECO:0000313" key="15">
    <source>
        <dbReference type="EMBL" id="VFJ74778.1"/>
    </source>
</evidence>
<dbReference type="InterPro" id="IPR009012">
    <property type="entry name" value="GrpE_head"/>
</dbReference>
<comment type="subcellular location">
    <subcellularLocation>
        <location evidence="1 10">Cytoplasm</location>
    </subcellularLocation>
</comment>
<sequence length="233" mass="25582">MLPDQHTAQEHEGAGPEGIRPDDPNTTTRDKSEPSPESSSDGASPSPSVTDANVPDEAARGESDAQATGSAQAADEATSDDPAYRLLAAERQIEEHRNNTLRLQAEMENLRKRSAREIEKAHKYGLDGFVKELLPVKDSMELGVSAANKEDVELTAMREGMALTLKMLETALEKFGVREVFPEQGERFDHDRHQAISVHEDKEKESGTVLTVVQKGCLLNDRLIRPAMVIVTK</sequence>
<dbReference type="EMBL" id="CAADFA010000790">
    <property type="protein sequence ID" value="VFJ74445.1"/>
    <property type="molecule type" value="Genomic_DNA"/>
</dbReference>
<evidence type="ECO:0000256" key="3">
    <source>
        <dbReference type="ARBA" id="ARBA00011738"/>
    </source>
</evidence>
<dbReference type="EMBL" id="CAADEZ010000797">
    <property type="protein sequence ID" value="VFJ74778.1"/>
    <property type="molecule type" value="Genomic_DNA"/>
</dbReference>